<accession>A0ACD0P7M5</accession>
<name>A0ACD0P7M5_9BASI</name>
<sequence>MRFTTLPLFGFAFSLFILARDVSADNVTSLMGTWSSGTQAVTTGIDFFNPITQTFTLPKNAGISYSFTDDGFFEQAKYQFTSNSANNRCFKASLVWQHGTYQVHQNGSITLNPFAPDGYIQVMDPCGAQTVSVYNYAEFELIPQWYNYQDNHPGFMPEGTAAYALELFQFDGQKMPIMWLKNRPPNMLPTQQLFQTILNS</sequence>
<evidence type="ECO:0000313" key="2">
    <source>
        <dbReference type="Proteomes" id="UP000245626"/>
    </source>
</evidence>
<reference evidence="1 2" key="1">
    <citation type="journal article" date="2018" name="Mol. Biol. Evol.">
        <title>Broad Genomic Sampling Reveals a Smut Pathogenic Ancestry of the Fungal Clade Ustilaginomycotina.</title>
        <authorList>
            <person name="Kijpornyongpan T."/>
            <person name="Mondo S.J."/>
            <person name="Barry K."/>
            <person name="Sandor L."/>
            <person name="Lee J."/>
            <person name="Lipzen A."/>
            <person name="Pangilinan J."/>
            <person name="LaButti K."/>
            <person name="Hainaut M."/>
            <person name="Henrissat B."/>
            <person name="Grigoriev I.V."/>
            <person name="Spatafora J.W."/>
            <person name="Aime M.C."/>
        </authorList>
    </citation>
    <scope>NUCLEOTIDE SEQUENCE [LARGE SCALE GENOMIC DNA]</scope>
    <source>
        <strain evidence="1 2">SA 807</strain>
    </source>
</reference>
<keyword evidence="2" id="KW-1185">Reference proteome</keyword>
<protein>
    <submittedName>
        <fullName evidence="1">Uncharacterized protein</fullName>
    </submittedName>
</protein>
<dbReference type="Proteomes" id="UP000245626">
    <property type="component" value="Unassembled WGS sequence"/>
</dbReference>
<proteinExistence type="predicted"/>
<gene>
    <name evidence="1" type="ORF">IE53DRAFT_383447</name>
</gene>
<dbReference type="EMBL" id="KZ819700">
    <property type="protein sequence ID" value="PWN54012.1"/>
    <property type="molecule type" value="Genomic_DNA"/>
</dbReference>
<evidence type="ECO:0000313" key="1">
    <source>
        <dbReference type="EMBL" id="PWN54012.1"/>
    </source>
</evidence>
<organism evidence="1 2">
    <name type="scientific">Violaceomyces palustris</name>
    <dbReference type="NCBI Taxonomy" id="1673888"/>
    <lineage>
        <taxon>Eukaryota</taxon>
        <taxon>Fungi</taxon>
        <taxon>Dikarya</taxon>
        <taxon>Basidiomycota</taxon>
        <taxon>Ustilaginomycotina</taxon>
        <taxon>Ustilaginomycetes</taxon>
        <taxon>Violaceomycetales</taxon>
        <taxon>Violaceomycetaceae</taxon>
        <taxon>Violaceomyces</taxon>
    </lineage>
</organism>